<dbReference type="Pfam" id="PF01479">
    <property type="entry name" value="S4"/>
    <property type="match status" value="1"/>
</dbReference>
<evidence type="ECO:0000256" key="1">
    <source>
        <dbReference type="ARBA" id="ARBA00008348"/>
    </source>
</evidence>
<dbReference type="InterPro" id="IPR000748">
    <property type="entry name" value="PsdUridine_synth_RsuA/RluB/E/F"/>
</dbReference>
<dbReference type="SMART" id="SM00363">
    <property type="entry name" value="S4"/>
    <property type="match status" value="1"/>
</dbReference>
<dbReference type="FunFam" id="3.10.290.10:FF:000003">
    <property type="entry name" value="Pseudouridine synthase"/>
    <property type="match status" value="1"/>
</dbReference>
<keyword evidence="8" id="KW-1185">Reference proteome</keyword>
<protein>
    <recommendedName>
        <fullName evidence="5">Pseudouridine synthase</fullName>
        <ecNumber evidence="5">5.4.99.-</ecNumber>
    </recommendedName>
</protein>
<evidence type="ECO:0000256" key="2">
    <source>
        <dbReference type="ARBA" id="ARBA00022884"/>
    </source>
</evidence>
<dbReference type="NCBIfam" id="TIGR00093">
    <property type="entry name" value="pseudouridine synthase"/>
    <property type="match status" value="1"/>
</dbReference>
<dbReference type="GO" id="GO:0000455">
    <property type="term" value="P:enzyme-directed rRNA pseudouridine synthesis"/>
    <property type="evidence" value="ECO:0007669"/>
    <property type="project" value="UniProtKB-ARBA"/>
</dbReference>
<dbReference type="InterPro" id="IPR020103">
    <property type="entry name" value="PsdUridine_synth_cat_dom_sf"/>
</dbReference>
<dbReference type="Proteomes" id="UP000191153">
    <property type="component" value="Unassembled WGS sequence"/>
</dbReference>
<organism evidence="7 8">
    <name type="scientific">Cetobacterium ceti</name>
    <dbReference type="NCBI Taxonomy" id="180163"/>
    <lineage>
        <taxon>Bacteria</taxon>
        <taxon>Fusobacteriati</taxon>
        <taxon>Fusobacteriota</taxon>
        <taxon>Fusobacteriia</taxon>
        <taxon>Fusobacteriales</taxon>
        <taxon>Fusobacteriaceae</taxon>
        <taxon>Cetobacterium</taxon>
    </lineage>
</organism>
<dbReference type="OrthoDB" id="9807213at2"/>
<keyword evidence="2 4" id="KW-0694">RNA-binding</keyword>
<sequence length="236" mass="26616">MEEMRINKYLSSIGVASRREVDRLIDEKKIKVNGVLANAGMKVSEKDTIEVAGKKIEKKETKLVYYMLNKPKRVISAAKDDRGRETVVDLIKTDERIFPIGRLDLDTEGLIVLTNDGDLFNKVIHPKAEVYKEYIATVKGEIKSNAINKLASGVDLEDGITLPARVKLIKTSKNKSFLSIAIREGRNRQVRRMLKEVGHPVVDLKRVAVGRLTLGDLEVGQYRKLTKAELKYLQSI</sequence>
<dbReference type="FunFam" id="3.30.70.1560:FF:000001">
    <property type="entry name" value="Pseudouridine synthase"/>
    <property type="match status" value="1"/>
</dbReference>
<name>A0A1T4KL79_9FUSO</name>
<dbReference type="Gene3D" id="3.30.70.580">
    <property type="entry name" value="Pseudouridine synthase I, catalytic domain, N-terminal subdomain"/>
    <property type="match status" value="1"/>
</dbReference>
<dbReference type="EC" id="5.4.99.-" evidence="5"/>
<dbReference type="GO" id="GO:0003723">
    <property type="term" value="F:RNA binding"/>
    <property type="evidence" value="ECO:0007669"/>
    <property type="project" value="UniProtKB-KW"/>
</dbReference>
<dbReference type="CDD" id="cd02870">
    <property type="entry name" value="PseudoU_synth_RsuA_like"/>
    <property type="match status" value="1"/>
</dbReference>
<evidence type="ECO:0000256" key="3">
    <source>
        <dbReference type="ARBA" id="ARBA00023235"/>
    </source>
</evidence>
<dbReference type="Gene3D" id="3.30.70.1560">
    <property type="entry name" value="Alpha-L RNA-binding motif"/>
    <property type="match status" value="1"/>
</dbReference>
<comment type="similarity">
    <text evidence="1 5">Belongs to the pseudouridine synthase RsuA family.</text>
</comment>
<feature type="domain" description="RNA-binding S4" evidence="6">
    <location>
        <begin position="4"/>
        <end position="62"/>
    </location>
</feature>
<dbReference type="SUPFAM" id="SSF55120">
    <property type="entry name" value="Pseudouridine synthase"/>
    <property type="match status" value="1"/>
</dbReference>
<dbReference type="InterPro" id="IPR020094">
    <property type="entry name" value="TruA/RsuA/RluB/E/F_N"/>
</dbReference>
<dbReference type="PROSITE" id="PS01149">
    <property type="entry name" value="PSI_RSU"/>
    <property type="match status" value="1"/>
</dbReference>
<evidence type="ECO:0000313" key="7">
    <source>
        <dbReference type="EMBL" id="SJZ43155.1"/>
    </source>
</evidence>
<evidence type="ECO:0000256" key="5">
    <source>
        <dbReference type="RuleBase" id="RU003887"/>
    </source>
</evidence>
<dbReference type="STRING" id="180163.SAMN02745174_00484"/>
<dbReference type="InterPro" id="IPR042092">
    <property type="entry name" value="PsdUridine_s_RsuA/RluB/E/F_cat"/>
</dbReference>
<dbReference type="CDD" id="cd00165">
    <property type="entry name" value="S4"/>
    <property type="match status" value="1"/>
</dbReference>
<dbReference type="GO" id="GO:0120159">
    <property type="term" value="F:rRNA pseudouridine synthase activity"/>
    <property type="evidence" value="ECO:0007669"/>
    <property type="project" value="UniProtKB-ARBA"/>
</dbReference>
<dbReference type="PANTHER" id="PTHR47683">
    <property type="entry name" value="PSEUDOURIDINE SYNTHASE FAMILY PROTEIN-RELATED"/>
    <property type="match status" value="1"/>
</dbReference>
<evidence type="ECO:0000256" key="4">
    <source>
        <dbReference type="PROSITE-ProRule" id="PRU00182"/>
    </source>
</evidence>
<keyword evidence="3 5" id="KW-0413">Isomerase</keyword>
<dbReference type="AlphaFoldDB" id="A0A1T4KL79"/>
<gene>
    <name evidence="7" type="ORF">SAMN02745174_00484</name>
</gene>
<dbReference type="EMBL" id="FUWX01000005">
    <property type="protein sequence ID" value="SJZ43155.1"/>
    <property type="molecule type" value="Genomic_DNA"/>
</dbReference>
<accession>A0A1T4KL79</accession>
<dbReference type="InterPro" id="IPR018496">
    <property type="entry name" value="PsdUridine_synth_RsuA/RluB_CS"/>
</dbReference>
<dbReference type="GO" id="GO:0005829">
    <property type="term" value="C:cytosol"/>
    <property type="evidence" value="ECO:0007669"/>
    <property type="project" value="UniProtKB-ARBA"/>
</dbReference>
<dbReference type="InterPro" id="IPR002942">
    <property type="entry name" value="S4_RNA-bd"/>
</dbReference>
<dbReference type="Gene3D" id="3.10.290.10">
    <property type="entry name" value="RNA-binding S4 domain"/>
    <property type="match status" value="1"/>
</dbReference>
<dbReference type="Pfam" id="PF00849">
    <property type="entry name" value="PseudoU_synth_2"/>
    <property type="match status" value="1"/>
</dbReference>
<evidence type="ECO:0000259" key="6">
    <source>
        <dbReference type="SMART" id="SM00363"/>
    </source>
</evidence>
<dbReference type="InterPro" id="IPR036986">
    <property type="entry name" value="S4_RNA-bd_sf"/>
</dbReference>
<dbReference type="InterPro" id="IPR050343">
    <property type="entry name" value="RsuA_PseudoU_synthase"/>
</dbReference>
<proteinExistence type="inferred from homology"/>
<reference evidence="7 8" key="1">
    <citation type="submission" date="2017-02" db="EMBL/GenBank/DDBJ databases">
        <authorList>
            <person name="Peterson S.W."/>
        </authorList>
    </citation>
    <scope>NUCLEOTIDE SEQUENCE [LARGE SCALE GENOMIC DNA]</scope>
    <source>
        <strain evidence="7 8">ATCC 700028</strain>
    </source>
</reference>
<dbReference type="PROSITE" id="PS50889">
    <property type="entry name" value="S4"/>
    <property type="match status" value="1"/>
</dbReference>
<evidence type="ECO:0000313" key="8">
    <source>
        <dbReference type="Proteomes" id="UP000191153"/>
    </source>
</evidence>
<dbReference type="PANTHER" id="PTHR47683:SF2">
    <property type="entry name" value="RNA-BINDING S4 DOMAIN-CONTAINING PROTEIN"/>
    <property type="match status" value="1"/>
</dbReference>
<dbReference type="InterPro" id="IPR006145">
    <property type="entry name" value="PsdUridine_synth_RsuA/RluA"/>
</dbReference>
<dbReference type="SUPFAM" id="SSF55174">
    <property type="entry name" value="Alpha-L RNA-binding motif"/>
    <property type="match status" value="1"/>
</dbReference>